<keyword evidence="3 5" id="KW-1133">Transmembrane helix</keyword>
<feature type="transmembrane region" description="Helical" evidence="5">
    <location>
        <begin position="268"/>
        <end position="292"/>
    </location>
</feature>
<evidence type="ECO:0000256" key="5">
    <source>
        <dbReference type="SAM" id="Phobius"/>
    </source>
</evidence>
<dbReference type="InterPro" id="IPR000276">
    <property type="entry name" value="GPCR_Rhodpsn"/>
</dbReference>
<keyword evidence="4 5" id="KW-0472">Membrane</keyword>
<feature type="transmembrane region" description="Helical" evidence="5">
    <location>
        <begin position="90"/>
        <end position="110"/>
    </location>
</feature>
<evidence type="ECO:0000256" key="3">
    <source>
        <dbReference type="ARBA" id="ARBA00022989"/>
    </source>
</evidence>
<feature type="transmembrane region" description="Helical" evidence="5">
    <location>
        <begin position="65"/>
        <end position="85"/>
    </location>
</feature>
<dbReference type="InterPro" id="IPR052921">
    <property type="entry name" value="GPCR1_Superfamily_Member"/>
</dbReference>
<comment type="subcellular location">
    <subcellularLocation>
        <location evidence="1">Membrane</location>
    </subcellularLocation>
</comment>
<evidence type="ECO:0000313" key="7">
    <source>
        <dbReference type="EMBL" id="KAG7495457.1"/>
    </source>
</evidence>
<keyword evidence="7" id="KW-0675">Receptor</keyword>
<organism evidence="7 8">
    <name type="scientific">Solea senegalensis</name>
    <name type="common">Senegalese sole</name>
    <dbReference type="NCBI Taxonomy" id="28829"/>
    <lineage>
        <taxon>Eukaryota</taxon>
        <taxon>Metazoa</taxon>
        <taxon>Chordata</taxon>
        <taxon>Craniata</taxon>
        <taxon>Vertebrata</taxon>
        <taxon>Euteleostomi</taxon>
        <taxon>Actinopterygii</taxon>
        <taxon>Neopterygii</taxon>
        <taxon>Teleostei</taxon>
        <taxon>Neoteleostei</taxon>
        <taxon>Acanthomorphata</taxon>
        <taxon>Carangaria</taxon>
        <taxon>Pleuronectiformes</taxon>
        <taxon>Pleuronectoidei</taxon>
        <taxon>Soleidae</taxon>
        <taxon>Solea</taxon>
    </lineage>
</organism>
<proteinExistence type="predicted"/>
<accession>A0AAV6QRD6</accession>
<reference evidence="7 8" key="1">
    <citation type="journal article" date="2021" name="Sci. Rep.">
        <title>Chromosome anchoring in Senegalese sole (Solea senegalensis) reveals sex-associated markers and genome rearrangements in flatfish.</title>
        <authorList>
            <person name="Guerrero-Cozar I."/>
            <person name="Gomez-Garrido J."/>
            <person name="Berbel C."/>
            <person name="Martinez-Blanch J.F."/>
            <person name="Alioto T."/>
            <person name="Claros M.G."/>
            <person name="Gagnaire P.A."/>
            <person name="Manchado M."/>
        </authorList>
    </citation>
    <scope>NUCLEOTIDE SEQUENCE [LARGE SCALE GENOMIC DNA]</scope>
    <source>
        <strain evidence="7">Sse05_10M</strain>
    </source>
</reference>
<gene>
    <name evidence="7" type="ORF">JOB18_050003</name>
</gene>
<keyword evidence="8" id="KW-1185">Reference proteome</keyword>
<feature type="transmembrane region" description="Helical" evidence="5">
    <location>
        <begin position="28"/>
        <end position="45"/>
    </location>
</feature>
<evidence type="ECO:0000313" key="8">
    <source>
        <dbReference type="Proteomes" id="UP000693946"/>
    </source>
</evidence>
<evidence type="ECO:0000256" key="1">
    <source>
        <dbReference type="ARBA" id="ARBA00004370"/>
    </source>
</evidence>
<dbReference type="PANTHER" id="PTHR26451:SF998">
    <property type="entry name" value="ODORANT RECEPTOR-RELATED"/>
    <property type="match status" value="1"/>
</dbReference>
<keyword evidence="2 5" id="KW-0812">Transmembrane</keyword>
<protein>
    <submittedName>
        <fullName evidence="7">Odorant receptor 131-2-like</fullName>
    </submittedName>
</protein>
<sequence length="324" mass="37132">MFLHRLMNFSNTGRNVTTLVVRDTLQTAIIKNVITVVLCISINYINSTLVHTFTKHQVFNMNPRYILYIHLVINDIILLTLFTLVQVLSYIVFTLNVSLCIVLLLMAMCASINNPLTLAVMAVECYVAICFPLRHSRICTVKKTYAVIGVIWMLSSLSVFPDLFVSLATESMEFFHSRVFCLPTNIFRHPYLKEKRDIVNQVFLVSVWIILFYTYFRILATAKAAATSAKKARNTVLLHGFQLLLCMLTYVYNLTLDGLILLFPKGVLAIRFAVSIFIHVLPRLISPVVYGLRDKTFRKYLKNDLFCSTCADTKQHKRQKTNPL</sequence>
<dbReference type="Pfam" id="PF00001">
    <property type="entry name" value="7tm_1"/>
    <property type="match status" value="1"/>
</dbReference>
<dbReference type="GO" id="GO:0004984">
    <property type="term" value="F:olfactory receptor activity"/>
    <property type="evidence" value="ECO:0007669"/>
    <property type="project" value="TreeGrafter"/>
</dbReference>
<dbReference type="PROSITE" id="PS50262">
    <property type="entry name" value="G_PROTEIN_RECEP_F1_2"/>
    <property type="match status" value="1"/>
</dbReference>
<evidence type="ECO:0000256" key="4">
    <source>
        <dbReference type="ARBA" id="ARBA00023136"/>
    </source>
</evidence>
<dbReference type="Proteomes" id="UP000693946">
    <property type="component" value="Linkage Group LG4"/>
</dbReference>
<feature type="transmembrane region" description="Helical" evidence="5">
    <location>
        <begin position="145"/>
        <end position="168"/>
    </location>
</feature>
<dbReference type="AlphaFoldDB" id="A0AAV6QRD6"/>
<dbReference type="CDD" id="cd00637">
    <property type="entry name" value="7tm_classA_rhodopsin-like"/>
    <property type="match status" value="1"/>
</dbReference>
<dbReference type="GO" id="GO:0005549">
    <property type="term" value="F:odorant binding"/>
    <property type="evidence" value="ECO:0007669"/>
    <property type="project" value="TreeGrafter"/>
</dbReference>
<name>A0AAV6QRD6_SOLSE</name>
<dbReference type="SUPFAM" id="SSF81321">
    <property type="entry name" value="Family A G protein-coupled receptor-like"/>
    <property type="match status" value="1"/>
</dbReference>
<dbReference type="GO" id="GO:0004930">
    <property type="term" value="F:G protein-coupled receptor activity"/>
    <property type="evidence" value="ECO:0007669"/>
    <property type="project" value="InterPro"/>
</dbReference>
<dbReference type="PANTHER" id="PTHR26451">
    <property type="entry name" value="G_PROTEIN_RECEP_F1_2 DOMAIN-CONTAINING PROTEIN"/>
    <property type="match status" value="1"/>
</dbReference>
<dbReference type="EMBL" id="JAGKHQ010000016">
    <property type="protein sequence ID" value="KAG7495457.1"/>
    <property type="molecule type" value="Genomic_DNA"/>
</dbReference>
<dbReference type="InterPro" id="IPR017452">
    <property type="entry name" value="GPCR_Rhodpsn_7TM"/>
</dbReference>
<evidence type="ECO:0000259" key="6">
    <source>
        <dbReference type="PROSITE" id="PS50262"/>
    </source>
</evidence>
<feature type="transmembrane region" description="Helical" evidence="5">
    <location>
        <begin position="198"/>
        <end position="216"/>
    </location>
</feature>
<comment type="caution">
    <text evidence="7">The sequence shown here is derived from an EMBL/GenBank/DDBJ whole genome shotgun (WGS) entry which is preliminary data.</text>
</comment>
<dbReference type="GO" id="GO:0016020">
    <property type="term" value="C:membrane"/>
    <property type="evidence" value="ECO:0007669"/>
    <property type="project" value="UniProtKB-SubCell"/>
</dbReference>
<feature type="domain" description="G-protein coupled receptors family 1 profile" evidence="6">
    <location>
        <begin position="45"/>
        <end position="290"/>
    </location>
</feature>
<feature type="transmembrane region" description="Helical" evidence="5">
    <location>
        <begin position="116"/>
        <end position="133"/>
    </location>
</feature>
<dbReference type="FunFam" id="1.20.1070.10:FF:000096">
    <property type="entry name" value="Odorant receptor 131-2"/>
    <property type="match status" value="1"/>
</dbReference>
<evidence type="ECO:0000256" key="2">
    <source>
        <dbReference type="ARBA" id="ARBA00022692"/>
    </source>
</evidence>
<feature type="transmembrane region" description="Helical" evidence="5">
    <location>
        <begin position="236"/>
        <end position="256"/>
    </location>
</feature>